<evidence type="ECO:0000256" key="9">
    <source>
        <dbReference type="ARBA" id="ARBA00023157"/>
    </source>
</evidence>
<evidence type="ECO:0000313" key="15">
    <source>
        <dbReference type="Ensembl" id="ENSPTIP00000001563.1"/>
    </source>
</evidence>
<dbReference type="InterPro" id="IPR037055">
    <property type="entry name" value="MHC_I-like_Ag-recog_sf"/>
</dbReference>
<dbReference type="Proteomes" id="UP000675900">
    <property type="component" value="Unassembled WGS sequence"/>
</dbReference>
<sequence>MYHLTAVSSPAPGTPAFWVSGWLGPQQYLSYNNLRAQAEPCGAWVWENQVSWYWEKETTDLRNKQELFLEALKALGEGGPYTLQGLLGCELGPDNASVPVAKFALNGEDFMDFDPKLGTWSGEWPETETISKRWMQEAGAVSKERTFLLNSCPQRLLGHLERGRGNLEWKEPPSMRLKARPGSPGFSVLTCSAFSFYPPELQLRFLRNGLAAGSGEGDFGPHGGGLVICCLLISHHSLAAESPAKSSMPVVGIVIGLLLLTAAAAGGALLWRRMRKGLPAPWISLRGDDVGALLPTPGLPKDADS</sequence>
<feature type="transmembrane region" description="Helical" evidence="13">
    <location>
        <begin position="250"/>
        <end position="271"/>
    </location>
</feature>
<keyword evidence="16" id="KW-1185">Reference proteome</keyword>
<keyword evidence="9" id="KW-1015">Disulfide bond</keyword>
<evidence type="ECO:0000256" key="11">
    <source>
        <dbReference type="ARBA" id="ARBA00023319"/>
    </source>
</evidence>
<comment type="subcellular location">
    <subcellularLocation>
        <location evidence="1">Cell membrane</location>
        <topology evidence="1">Single-pass type I membrane protein</topology>
    </subcellularLocation>
    <subcellularLocation>
        <location evidence="2">Endosome membrane</location>
    </subcellularLocation>
</comment>
<evidence type="ECO:0000256" key="8">
    <source>
        <dbReference type="ARBA" id="ARBA00023136"/>
    </source>
</evidence>
<dbReference type="Gene3D" id="3.30.500.10">
    <property type="entry name" value="MHC class I-like antigen recognition-like"/>
    <property type="match status" value="1"/>
</dbReference>
<reference evidence="15" key="1">
    <citation type="submission" date="2025-08" db="UniProtKB">
        <authorList>
            <consortium name="Ensembl"/>
        </authorList>
    </citation>
    <scope>IDENTIFICATION</scope>
</reference>
<dbReference type="GO" id="GO:0005615">
    <property type="term" value="C:extracellular space"/>
    <property type="evidence" value="ECO:0007669"/>
    <property type="project" value="TreeGrafter"/>
</dbReference>
<dbReference type="InterPro" id="IPR013783">
    <property type="entry name" value="Ig-like_fold"/>
</dbReference>
<dbReference type="SUPFAM" id="SSF48726">
    <property type="entry name" value="Immunoglobulin"/>
    <property type="match status" value="1"/>
</dbReference>
<dbReference type="InterPro" id="IPR011161">
    <property type="entry name" value="MHC_I-like_Ag-recog"/>
</dbReference>
<feature type="domain" description="MHC class I-like antigen recognition-like" evidence="14">
    <location>
        <begin position="1"/>
        <end position="167"/>
    </location>
</feature>
<dbReference type="GO" id="GO:0009897">
    <property type="term" value="C:external side of plasma membrane"/>
    <property type="evidence" value="ECO:0007669"/>
    <property type="project" value="TreeGrafter"/>
</dbReference>
<name>A0A8C9JHL2_PANTA</name>
<keyword evidence="5" id="KW-0732">Signal</keyword>
<dbReference type="PANTHER" id="PTHR16675:SF3">
    <property type="entry name" value="IGG RECEPTOR FCRN LARGE SUBUNIT P51"/>
    <property type="match status" value="1"/>
</dbReference>
<evidence type="ECO:0000313" key="16">
    <source>
        <dbReference type="Proteomes" id="UP000675900"/>
    </source>
</evidence>
<accession>A0A8C9JHL2</accession>
<evidence type="ECO:0000259" key="14">
    <source>
        <dbReference type="Pfam" id="PF00129"/>
    </source>
</evidence>
<protein>
    <submittedName>
        <fullName evidence="15">Fc gamma receptor and transporter</fullName>
    </submittedName>
</protein>
<keyword evidence="10" id="KW-0325">Glycoprotein</keyword>
<dbReference type="InterPro" id="IPR050208">
    <property type="entry name" value="MHC_class-I_related"/>
</dbReference>
<gene>
    <name evidence="15" type="primary">FCGRT</name>
</gene>
<dbReference type="GO" id="GO:0006955">
    <property type="term" value="P:immune response"/>
    <property type="evidence" value="ECO:0007669"/>
    <property type="project" value="TreeGrafter"/>
</dbReference>
<comment type="similarity">
    <text evidence="12">Belongs to the MHC class I family.</text>
</comment>
<keyword evidence="6" id="KW-0967">Endosome</keyword>
<keyword evidence="8 13" id="KW-0472">Membrane</keyword>
<evidence type="ECO:0000256" key="6">
    <source>
        <dbReference type="ARBA" id="ARBA00022753"/>
    </source>
</evidence>
<dbReference type="Gene3D" id="2.60.40.10">
    <property type="entry name" value="Immunoglobulins"/>
    <property type="match status" value="1"/>
</dbReference>
<dbReference type="GeneTree" id="ENSGT01120000271828"/>
<evidence type="ECO:0000256" key="12">
    <source>
        <dbReference type="RuleBase" id="RU004439"/>
    </source>
</evidence>
<dbReference type="GO" id="GO:0030881">
    <property type="term" value="F:beta-2-microglobulin binding"/>
    <property type="evidence" value="ECO:0007669"/>
    <property type="project" value="TreeGrafter"/>
</dbReference>
<keyword evidence="3" id="KW-1003">Cell membrane</keyword>
<keyword evidence="4 13" id="KW-0812">Transmembrane</keyword>
<dbReference type="Pfam" id="PF00129">
    <property type="entry name" value="MHC_I"/>
    <property type="match status" value="1"/>
</dbReference>
<organism evidence="15 16">
    <name type="scientific">Panthera tigris altaica</name>
    <name type="common">Siberian tiger</name>
    <dbReference type="NCBI Taxonomy" id="74533"/>
    <lineage>
        <taxon>Eukaryota</taxon>
        <taxon>Metazoa</taxon>
        <taxon>Chordata</taxon>
        <taxon>Craniata</taxon>
        <taxon>Vertebrata</taxon>
        <taxon>Euteleostomi</taxon>
        <taxon>Mammalia</taxon>
        <taxon>Eutheria</taxon>
        <taxon>Laurasiatheria</taxon>
        <taxon>Carnivora</taxon>
        <taxon>Feliformia</taxon>
        <taxon>Felidae</taxon>
        <taxon>Pantherinae</taxon>
        <taxon>Panthera</taxon>
    </lineage>
</organism>
<evidence type="ECO:0000256" key="13">
    <source>
        <dbReference type="SAM" id="Phobius"/>
    </source>
</evidence>
<keyword evidence="7 13" id="KW-1133">Transmembrane helix</keyword>
<evidence type="ECO:0000256" key="5">
    <source>
        <dbReference type="ARBA" id="ARBA00022729"/>
    </source>
</evidence>
<dbReference type="GO" id="GO:0010008">
    <property type="term" value="C:endosome membrane"/>
    <property type="evidence" value="ECO:0007669"/>
    <property type="project" value="UniProtKB-SubCell"/>
</dbReference>
<dbReference type="InterPro" id="IPR001039">
    <property type="entry name" value="MHC_I_a_a1/a2"/>
</dbReference>
<dbReference type="InterPro" id="IPR011162">
    <property type="entry name" value="MHC_I/II-like_Ag-recog"/>
</dbReference>
<evidence type="ECO:0000256" key="4">
    <source>
        <dbReference type="ARBA" id="ARBA00022692"/>
    </source>
</evidence>
<reference evidence="15" key="2">
    <citation type="submission" date="2025-09" db="UniProtKB">
        <authorList>
            <consortium name="Ensembl"/>
        </authorList>
    </citation>
    <scope>IDENTIFICATION</scope>
</reference>
<evidence type="ECO:0000256" key="3">
    <source>
        <dbReference type="ARBA" id="ARBA00022475"/>
    </source>
</evidence>
<dbReference type="SUPFAM" id="SSF54452">
    <property type="entry name" value="MHC antigen-recognition domain"/>
    <property type="match status" value="1"/>
</dbReference>
<proteinExistence type="inferred from homology"/>
<dbReference type="GO" id="GO:0019864">
    <property type="term" value="F:IgG binding"/>
    <property type="evidence" value="ECO:0007669"/>
    <property type="project" value="Ensembl"/>
</dbReference>
<keyword evidence="11" id="KW-0393">Immunoglobulin domain</keyword>
<dbReference type="AlphaFoldDB" id="A0A8C9JHL2"/>
<evidence type="ECO:0000256" key="1">
    <source>
        <dbReference type="ARBA" id="ARBA00004251"/>
    </source>
</evidence>
<dbReference type="PRINTS" id="PR01638">
    <property type="entry name" value="MHCCLASSI"/>
</dbReference>
<evidence type="ECO:0000256" key="2">
    <source>
        <dbReference type="ARBA" id="ARBA00004608"/>
    </source>
</evidence>
<dbReference type="InterPro" id="IPR036179">
    <property type="entry name" value="Ig-like_dom_sf"/>
</dbReference>
<dbReference type="Ensembl" id="ENSPTIT00000004455.1">
    <property type="protein sequence ID" value="ENSPTIP00000001563.1"/>
    <property type="gene ID" value="ENSPTIG00000004003.1"/>
</dbReference>
<evidence type="ECO:0000256" key="10">
    <source>
        <dbReference type="ARBA" id="ARBA00023180"/>
    </source>
</evidence>
<dbReference type="PANTHER" id="PTHR16675">
    <property type="entry name" value="MHC CLASS I-RELATED"/>
    <property type="match status" value="1"/>
</dbReference>
<evidence type="ECO:0000256" key="7">
    <source>
        <dbReference type="ARBA" id="ARBA00022989"/>
    </source>
</evidence>